<gene>
    <name evidence="2" type="ORF">C8N25_11031</name>
</gene>
<dbReference type="RefSeq" id="WP_086542334.1">
    <property type="nucleotide sequence ID" value="NZ_MSSW01000045.1"/>
</dbReference>
<sequence length="126" mass="14165">MKTKSLVKHFFSILTVCFFIFIAFGSDDEESKTNADGTPKTERQIKVESQFSSWDGSHTGLTNLIKKSMNDPDSYEHIETRFRDDGDNIFVITKFRGTNAFGGKVINTVSAKVDFNGNVIEVISQE</sequence>
<protein>
    <submittedName>
        <fullName evidence="2">Uncharacterized protein</fullName>
    </submittedName>
</protein>
<dbReference type="Proteomes" id="UP000256405">
    <property type="component" value="Unassembled WGS sequence"/>
</dbReference>
<accession>A0A3E0DW98</accession>
<feature type="signal peptide" evidence="1">
    <location>
        <begin position="1"/>
        <end position="25"/>
    </location>
</feature>
<reference evidence="2 3" key="1">
    <citation type="submission" date="2018-08" db="EMBL/GenBank/DDBJ databases">
        <title>Genomic Encyclopedia of Archaeal and Bacterial Type Strains, Phase II (KMG-II): from individual species to whole genera.</title>
        <authorList>
            <person name="Goeker M."/>
        </authorList>
    </citation>
    <scope>NUCLEOTIDE SEQUENCE [LARGE SCALE GENOMIC DNA]</scope>
    <source>
        <strain evidence="2 3">DSM 15986</strain>
    </source>
</reference>
<organism evidence="2 3">
    <name type="scientific">Algoriphagus antarcticus</name>
    <dbReference type="NCBI Taxonomy" id="238540"/>
    <lineage>
        <taxon>Bacteria</taxon>
        <taxon>Pseudomonadati</taxon>
        <taxon>Bacteroidota</taxon>
        <taxon>Cytophagia</taxon>
        <taxon>Cytophagales</taxon>
        <taxon>Cyclobacteriaceae</taxon>
        <taxon>Algoriphagus</taxon>
    </lineage>
</organism>
<evidence type="ECO:0000313" key="2">
    <source>
        <dbReference type="EMBL" id="REG88253.1"/>
    </source>
</evidence>
<evidence type="ECO:0000313" key="3">
    <source>
        <dbReference type="Proteomes" id="UP000256405"/>
    </source>
</evidence>
<feature type="chain" id="PRO_5017541186" evidence="1">
    <location>
        <begin position="26"/>
        <end position="126"/>
    </location>
</feature>
<keyword evidence="3" id="KW-1185">Reference proteome</keyword>
<proteinExistence type="predicted"/>
<dbReference type="EMBL" id="QUNF01000010">
    <property type="protein sequence ID" value="REG88253.1"/>
    <property type="molecule type" value="Genomic_DNA"/>
</dbReference>
<comment type="caution">
    <text evidence="2">The sequence shown here is derived from an EMBL/GenBank/DDBJ whole genome shotgun (WGS) entry which is preliminary data.</text>
</comment>
<dbReference type="AlphaFoldDB" id="A0A3E0DW98"/>
<dbReference type="OrthoDB" id="5417073at2"/>
<name>A0A3E0DW98_9BACT</name>
<evidence type="ECO:0000256" key="1">
    <source>
        <dbReference type="SAM" id="SignalP"/>
    </source>
</evidence>
<keyword evidence="1" id="KW-0732">Signal</keyword>